<evidence type="ECO:0000313" key="1">
    <source>
        <dbReference type="EMBL" id="KAG0282255.1"/>
    </source>
</evidence>
<dbReference type="Proteomes" id="UP001194696">
    <property type="component" value="Unassembled WGS sequence"/>
</dbReference>
<proteinExistence type="predicted"/>
<name>A0ABQ7JNM0_9FUNG</name>
<gene>
    <name evidence="1" type="ORF">BGZ96_000654</name>
</gene>
<organism evidence="1 2">
    <name type="scientific">Linnemannia gamsii</name>
    <dbReference type="NCBI Taxonomy" id="64522"/>
    <lineage>
        <taxon>Eukaryota</taxon>
        <taxon>Fungi</taxon>
        <taxon>Fungi incertae sedis</taxon>
        <taxon>Mucoromycota</taxon>
        <taxon>Mortierellomycotina</taxon>
        <taxon>Mortierellomycetes</taxon>
        <taxon>Mortierellales</taxon>
        <taxon>Mortierellaceae</taxon>
        <taxon>Linnemannia</taxon>
    </lineage>
</organism>
<keyword evidence="2" id="KW-1185">Reference proteome</keyword>
<dbReference type="SUPFAM" id="SSF52047">
    <property type="entry name" value="RNI-like"/>
    <property type="match status" value="1"/>
</dbReference>
<evidence type="ECO:0000313" key="2">
    <source>
        <dbReference type="Proteomes" id="UP001194696"/>
    </source>
</evidence>
<protein>
    <submittedName>
        <fullName evidence="1">Uncharacterized protein</fullName>
    </submittedName>
</protein>
<dbReference type="Gene3D" id="3.80.10.10">
    <property type="entry name" value="Ribonuclease Inhibitor"/>
    <property type="match status" value="1"/>
</dbReference>
<comment type="caution">
    <text evidence="1">The sequence shown here is derived from an EMBL/GenBank/DDBJ whole genome shotgun (WGS) entry which is preliminary data.</text>
</comment>
<dbReference type="InterPro" id="IPR032675">
    <property type="entry name" value="LRR_dom_sf"/>
</dbReference>
<dbReference type="EMBL" id="JAAAIM010001097">
    <property type="protein sequence ID" value="KAG0282255.1"/>
    <property type="molecule type" value="Genomic_DNA"/>
</dbReference>
<sequence length="464" mass="53244">MSGVFRSCPLLETVSLTAQGFVLISGLESIPADAPLPLRSLSLRRADLLQEDLENLLAATPRLEALRLVDMRTNKDASTGYSLSRLVQSLHNIPPRVEARFFDSEVSDVMYELDPTLTGWSFWGCDLTDKILSNLTDLTNVVTTLELHDIYTDKAGPSCRLHKYLCVSPHLLHLRAPRTAIMVEALDLHSRSHLIHKGYLPVDEKGKDKERKVRDWNMFRATCDHGQTQVWMCRKLRTLHFSIYSGTEPDFVSPARSRIVFGYLSRVCPNLQDLQITHPTQRGERGEVTYPALDLRLEGGLCLLAKMRQLRILRIGSFDSKLTAQPKDLSWMLGEASQKDKERMQQRALRKATVEGWEDWLKAEKADDDYWKDAVMCKRWRPESNPSDHVELWLREDLKTMGLLLDVKLMLDEMDCPGDNGLEYRGWPALRQISLNSAKESTRSPEKEFQRLFSSRFDFIRLGR</sequence>
<accession>A0ABQ7JNM0</accession>
<reference evidence="1 2" key="1">
    <citation type="journal article" date="2020" name="Fungal Divers.">
        <title>Resolving the Mortierellaceae phylogeny through synthesis of multi-gene phylogenetics and phylogenomics.</title>
        <authorList>
            <person name="Vandepol N."/>
            <person name="Liber J."/>
            <person name="Desiro A."/>
            <person name="Na H."/>
            <person name="Kennedy M."/>
            <person name="Barry K."/>
            <person name="Grigoriev I.V."/>
            <person name="Miller A.N."/>
            <person name="O'Donnell K."/>
            <person name="Stajich J.E."/>
            <person name="Bonito G."/>
        </authorList>
    </citation>
    <scope>NUCLEOTIDE SEQUENCE [LARGE SCALE GENOMIC DNA]</scope>
    <source>
        <strain evidence="1 2">AD045</strain>
    </source>
</reference>